<dbReference type="SUPFAM" id="SSF52540">
    <property type="entry name" value="P-loop containing nucleoside triphosphate hydrolases"/>
    <property type="match status" value="1"/>
</dbReference>
<dbReference type="InterPro" id="IPR027417">
    <property type="entry name" value="P-loop_NTPase"/>
</dbReference>
<feature type="domain" description="Nephrocystin 3-like N-terminal" evidence="2">
    <location>
        <begin position="13"/>
        <end position="80"/>
    </location>
</feature>
<dbReference type="Gene3D" id="3.40.50.300">
    <property type="entry name" value="P-loop containing nucleotide triphosphate hydrolases"/>
    <property type="match status" value="1"/>
</dbReference>
<proteinExistence type="predicted"/>
<evidence type="ECO:0000259" key="2">
    <source>
        <dbReference type="Pfam" id="PF24883"/>
    </source>
</evidence>
<organism evidence="3 4">
    <name type="scientific">Armillaria solidipes</name>
    <dbReference type="NCBI Taxonomy" id="1076256"/>
    <lineage>
        <taxon>Eukaryota</taxon>
        <taxon>Fungi</taxon>
        <taxon>Dikarya</taxon>
        <taxon>Basidiomycota</taxon>
        <taxon>Agaricomycotina</taxon>
        <taxon>Agaricomycetes</taxon>
        <taxon>Agaricomycetidae</taxon>
        <taxon>Agaricales</taxon>
        <taxon>Marasmiineae</taxon>
        <taxon>Physalacriaceae</taxon>
        <taxon>Armillaria</taxon>
    </lineage>
</organism>
<gene>
    <name evidence="3" type="ORF">ARMSODRAFT_891031</name>
</gene>
<feature type="non-terminal residue" evidence="3">
    <location>
        <position position="85"/>
    </location>
</feature>
<dbReference type="InterPro" id="IPR056884">
    <property type="entry name" value="NPHP3-like_N"/>
</dbReference>
<name>A0A2H3B5M4_9AGAR</name>
<keyword evidence="4" id="KW-1185">Reference proteome</keyword>
<dbReference type="STRING" id="1076256.A0A2H3B5M4"/>
<evidence type="ECO:0000256" key="1">
    <source>
        <dbReference type="ARBA" id="ARBA00022737"/>
    </source>
</evidence>
<accession>A0A2H3B5M4</accession>
<dbReference type="EMBL" id="KZ293442">
    <property type="protein sequence ID" value="PBK66175.1"/>
    <property type="molecule type" value="Genomic_DNA"/>
</dbReference>
<evidence type="ECO:0000313" key="3">
    <source>
        <dbReference type="EMBL" id="PBK66175.1"/>
    </source>
</evidence>
<protein>
    <recommendedName>
        <fullName evidence="2">Nephrocystin 3-like N-terminal domain-containing protein</fullName>
    </recommendedName>
</protein>
<dbReference type="Pfam" id="PF24883">
    <property type="entry name" value="NPHP3_N"/>
    <property type="match status" value="1"/>
</dbReference>
<reference evidence="4" key="1">
    <citation type="journal article" date="2017" name="Nat. Ecol. Evol.">
        <title>Genome expansion and lineage-specific genetic innovations in the forest pathogenic fungi Armillaria.</title>
        <authorList>
            <person name="Sipos G."/>
            <person name="Prasanna A.N."/>
            <person name="Walter M.C."/>
            <person name="O'Connor E."/>
            <person name="Balint B."/>
            <person name="Krizsan K."/>
            <person name="Kiss B."/>
            <person name="Hess J."/>
            <person name="Varga T."/>
            <person name="Slot J."/>
            <person name="Riley R."/>
            <person name="Boka B."/>
            <person name="Rigling D."/>
            <person name="Barry K."/>
            <person name="Lee J."/>
            <person name="Mihaltcheva S."/>
            <person name="LaButti K."/>
            <person name="Lipzen A."/>
            <person name="Waldron R."/>
            <person name="Moloney N.M."/>
            <person name="Sperisen C."/>
            <person name="Kredics L."/>
            <person name="Vagvoelgyi C."/>
            <person name="Patrignani A."/>
            <person name="Fitzpatrick D."/>
            <person name="Nagy I."/>
            <person name="Doyle S."/>
            <person name="Anderson J.B."/>
            <person name="Grigoriev I.V."/>
            <person name="Gueldener U."/>
            <person name="Muensterkoetter M."/>
            <person name="Nagy L.G."/>
        </authorList>
    </citation>
    <scope>NUCLEOTIDE SEQUENCE [LARGE SCALE GENOMIC DNA]</scope>
    <source>
        <strain evidence="4">28-4</strain>
    </source>
</reference>
<sequence>MQGTRVETINALVSWIGECDDSILWCSGLAGTGKSSLVGTLHSLLSFHTSSRSRLAAFIRYDRTEYPNSSELITSIAYSLGMFDQ</sequence>
<dbReference type="AlphaFoldDB" id="A0A2H3B5M4"/>
<dbReference type="Proteomes" id="UP000218334">
    <property type="component" value="Unassembled WGS sequence"/>
</dbReference>
<keyword evidence="1" id="KW-0677">Repeat</keyword>
<evidence type="ECO:0000313" key="4">
    <source>
        <dbReference type="Proteomes" id="UP000218334"/>
    </source>
</evidence>